<dbReference type="GeneTree" id="ENSGT00390000016619"/>
<dbReference type="PANTHER" id="PTHR12093">
    <property type="entry name" value="NCK-ASSOCIATED PROTEIN 1"/>
    <property type="match status" value="1"/>
</dbReference>
<keyword evidence="2" id="KW-1185">Reference proteome</keyword>
<reference evidence="2" key="3">
    <citation type="journal article" date="2014" name="Nature">
        <title>Elephant shark genome provides unique insights into gnathostome evolution.</title>
        <authorList>
            <consortium name="International Elephant Shark Genome Sequencing Consortium"/>
            <person name="Venkatesh B."/>
            <person name="Lee A.P."/>
            <person name="Ravi V."/>
            <person name="Maurya A.K."/>
            <person name="Lian M.M."/>
            <person name="Swann J.B."/>
            <person name="Ohta Y."/>
            <person name="Flajnik M.F."/>
            <person name="Sutoh Y."/>
            <person name="Kasahara M."/>
            <person name="Hoon S."/>
            <person name="Gangu V."/>
            <person name="Roy S.W."/>
            <person name="Irimia M."/>
            <person name="Korzh V."/>
            <person name="Kondrychyn I."/>
            <person name="Lim Z.W."/>
            <person name="Tay B.H."/>
            <person name="Tohari S."/>
            <person name="Kong K.W."/>
            <person name="Ho S."/>
            <person name="Lorente-Galdos B."/>
            <person name="Quilez J."/>
            <person name="Marques-Bonet T."/>
            <person name="Raney B.J."/>
            <person name="Ingham P.W."/>
            <person name="Tay A."/>
            <person name="Hillier L.W."/>
            <person name="Minx P."/>
            <person name="Boehm T."/>
            <person name="Wilson R.K."/>
            <person name="Brenner S."/>
            <person name="Warren W.C."/>
        </authorList>
    </citation>
    <scope>NUCLEOTIDE SEQUENCE [LARGE SCALE GENOMIC DNA]</scope>
</reference>
<reference evidence="1" key="4">
    <citation type="submission" date="2025-08" db="UniProtKB">
        <authorList>
            <consortium name="Ensembl"/>
        </authorList>
    </citation>
    <scope>IDENTIFICATION</scope>
</reference>
<accession>A0A4W3GEX7</accession>
<dbReference type="OMA" id="HLMWHIT"/>
<dbReference type="InParanoid" id="A0A4W3GEX7"/>
<dbReference type="GO" id="GO:0016477">
    <property type="term" value="P:cell migration"/>
    <property type="evidence" value="ECO:0007669"/>
    <property type="project" value="TreeGrafter"/>
</dbReference>
<proteinExistence type="predicted"/>
<dbReference type="PANTHER" id="PTHR12093:SF9">
    <property type="entry name" value="NCK-ASSOCIATED PROTEIN 1-LIKE"/>
    <property type="match status" value="1"/>
</dbReference>
<dbReference type="GO" id="GO:0031209">
    <property type="term" value="C:SCAR complex"/>
    <property type="evidence" value="ECO:0007669"/>
    <property type="project" value="TreeGrafter"/>
</dbReference>
<dbReference type="Proteomes" id="UP000314986">
    <property type="component" value="Unassembled WGS sequence"/>
</dbReference>
<organism evidence="1 2">
    <name type="scientific">Callorhinchus milii</name>
    <name type="common">Ghost shark</name>
    <dbReference type="NCBI Taxonomy" id="7868"/>
    <lineage>
        <taxon>Eukaryota</taxon>
        <taxon>Metazoa</taxon>
        <taxon>Chordata</taxon>
        <taxon>Craniata</taxon>
        <taxon>Vertebrata</taxon>
        <taxon>Chondrichthyes</taxon>
        <taxon>Holocephali</taxon>
        <taxon>Chimaeriformes</taxon>
        <taxon>Callorhinchidae</taxon>
        <taxon>Callorhinchus</taxon>
    </lineage>
</organism>
<dbReference type="InterPro" id="IPR019137">
    <property type="entry name" value="Nck-associated_protein-1"/>
</dbReference>
<dbReference type="GO" id="GO:0030031">
    <property type="term" value="P:cell projection assembly"/>
    <property type="evidence" value="ECO:0007669"/>
    <property type="project" value="TreeGrafter"/>
</dbReference>
<dbReference type="Ensembl" id="ENSCMIT00000001501.1">
    <property type="protein sequence ID" value="ENSCMIP00000001437.1"/>
    <property type="gene ID" value="ENSCMIG00000000916.1"/>
</dbReference>
<evidence type="ECO:0000313" key="2">
    <source>
        <dbReference type="Proteomes" id="UP000314986"/>
    </source>
</evidence>
<sequence>MSPGEVTVTLCVLTELRALAELIGPYGMKHLSEHLMWHITSQVTELKKLVVDNMDILVQLRASQTRPQLISSLSKRLTCEQHSTITRLSVRPSVCLSQ</sequence>
<protein>
    <submittedName>
        <fullName evidence="1">Uncharacterized protein</fullName>
    </submittedName>
</protein>
<dbReference type="GO" id="GO:0030866">
    <property type="term" value="P:cortical actin cytoskeleton organization"/>
    <property type="evidence" value="ECO:0007669"/>
    <property type="project" value="TreeGrafter"/>
</dbReference>
<dbReference type="AlphaFoldDB" id="A0A4W3GEX7"/>
<dbReference type="Pfam" id="PF09735">
    <property type="entry name" value="Nckap1"/>
    <property type="match status" value="1"/>
</dbReference>
<dbReference type="GO" id="GO:0048812">
    <property type="term" value="P:neuron projection morphogenesis"/>
    <property type="evidence" value="ECO:0007669"/>
    <property type="project" value="TreeGrafter"/>
</dbReference>
<name>A0A4W3GEX7_CALMI</name>
<dbReference type="STRING" id="7868.ENSCMIP00000001437"/>
<evidence type="ECO:0000313" key="1">
    <source>
        <dbReference type="Ensembl" id="ENSCMIP00000001437.1"/>
    </source>
</evidence>
<reference evidence="2" key="2">
    <citation type="journal article" date="2007" name="PLoS Biol.">
        <title>Survey sequencing and comparative analysis of the elephant shark (Callorhinchus milii) genome.</title>
        <authorList>
            <person name="Venkatesh B."/>
            <person name="Kirkness E.F."/>
            <person name="Loh Y.H."/>
            <person name="Halpern A.L."/>
            <person name="Lee A.P."/>
            <person name="Johnson J."/>
            <person name="Dandona N."/>
            <person name="Viswanathan L.D."/>
            <person name="Tay A."/>
            <person name="Venter J.C."/>
            <person name="Strausberg R.L."/>
            <person name="Brenner S."/>
        </authorList>
    </citation>
    <scope>NUCLEOTIDE SEQUENCE [LARGE SCALE GENOMIC DNA]</scope>
</reference>
<reference evidence="1" key="5">
    <citation type="submission" date="2025-09" db="UniProtKB">
        <authorList>
            <consortium name="Ensembl"/>
        </authorList>
    </citation>
    <scope>IDENTIFICATION</scope>
</reference>
<reference evidence="2" key="1">
    <citation type="journal article" date="2006" name="Science">
        <title>Ancient noncoding elements conserved in the human genome.</title>
        <authorList>
            <person name="Venkatesh B."/>
            <person name="Kirkness E.F."/>
            <person name="Loh Y.H."/>
            <person name="Halpern A.L."/>
            <person name="Lee A.P."/>
            <person name="Johnson J."/>
            <person name="Dandona N."/>
            <person name="Viswanathan L.D."/>
            <person name="Tay A."/>
            <person name="Venter J.C."/>
            <person name="Strausberg R.L."/>
            <person name="Brenner S."/>
        </authorList>
    </citation>
    <scope>NUCLEOTIDE SEQUENCE [LARGE SCALE GENOMIC DNA]</scope>
</reference>